<gene>
    <name evidence="3" type="primary">cobJ</name>
    <name evidence="3" type="ordered locus">SACE_5960</name>
</gene>
<dbReference type="Gene3D" id="3.30.420.180">
    <property type="entry name" value="CobE/GbiG C-terminal domain"/>
    <property type="match status" value="1"/>
</dbReference>
<dbReference type="GO" id="GO:0030789">
    <property type="term" value="F:precorrin-3B C17-methyltransferase activity"/>
    <property type="evidence" value="ECO:0007669"/>
    <property type="project" value="UniProtKB-EC"/>
</dbReference>
<evidence type="ECO:0000313" key="3">
    <source>
        <dbReference type="EMBL" id="CAM05142.1"/>
    </source>
</evidence>
<dbReference type="GO" id="GO:0032259">
    <property type="term" value="P:methylation"/>
    <property type="evidence" value="ECO:0007669"/>
    <property type="project" value="UniProtKB-KW"/>
</dbReference>
<dbReference type="InterPro" id="IPR002750">
    <property type="entry name" value="CobE/GbiG_C"/>
</dbReference>
<dbReference type="InterPro" id="IPR036518">
    <property type="entry name" value="CobE/GbiG_C_sf"/>
</dbReference>
<dbReference type="Pfam" id="PF01890">
    <property type="entry name" value="CbiG_C"/>
    <property type="match status" value="1"/>
</dbReference>
<dbReference type="AlphaFoldDB" id="A4FM67"/>
<keyword evidence="3" id="KW-0808">Transferase</keyword>
<dbReference type="Pfam" id="PF11760">
    <property type="entry name" value="CbiG_N"/>
    <property type="match status" value="1"/>
</dbReference>
<dbReference type="EC" id="2.1.1.131" evidence="3"/>
<accession>A4FM67</accession>
<dbReference type="InterPro" id="IPR051810">
    <property type="entry name" value="Precorrin_MeTrfase"/>
</dbReference>
<evidence type="ECO:0000313" key="4">
    <source>
        <dbReference type="Proteomes" id="UP000006728"/>
    </source>
</evidence>
<reference evidence="3 4" key="1">
    <citation type="journal article" date="2007" name="Nat. Biotechnol.">
        <title>Complete genome sequence of the erythromycin-producing bacterium Saccharopolyspora erythraea NRRL23338.</title>
        <authorList>
            <person name="Oliynyk M."/>
            <person name="Samborskyy M."/>
            <person name="Lester J.B."/>
            <person name="Mironenko T."/>
            <person name="Scott N."/>
            <person name="Dickens S."/>
            <person name="Haydock S.F."/>
            <person name="Leadlay P.F."/>
        </authorList>
    </citation>
    <scope>NUCLEOTIDE SEQUENCE [LARGE SCALE GENOMIC DNA]</scope>
    <source>
        <strain evidence="4">ATCC 11635 / DSM 40517 / JCM 4748 / NBRC 13426 / NCIMB 8594 / NRRL 2338</strain>
    </source>
</reference>
<dbReference type="HOGENOM" id="CLU_046115_0_0_11"/>
<dbReference type="InterPro" id="IPR038029">
    <property type="entry name" value="GbiG_N_sf"/>
</dbReference>
<dbReference type="GO" id="GO:0009236">
    <property type="term" value="P:cobalamin biosynthetic process"/>
    <property type="evidence" value="ECO:0007669"/>
    <property type="project" value="InterPro"/>
</dbReference>
<dbReference type="Proteomes" id="UP000006728">
    <property type="component" value="Chromosome"/>
</dbReference>
<evidence type="ECO:0000259" key="2">
    <source>
        <dbReference type="Pfam" id="PF11760"/>
    </source>
</evidence>
<evidence type="ECO:0000259" key="1">
    <source>
        <dbReference type="Pfam" id="PF01890"/>
    </source>
</evidence>
<dbReference type="SUPFAM" id="SSF53790">
    <property type="entry name" value="Tetrapyrrole methylase"/>
    <property type="match status" value="1"/>
</dbReference>
<dbReference type="eggNOG" id="COG2073">
    <property type="taxonomic scope" value="Bacteria"/>
</dbReference>
<dbReference type="Gene3D" id="3.40.50.11220">
    <property type="match status" value="1"/>
</dbReference>
<dbReference type="STRING" id="405948.SACE_5960"/>
<sequence>MIGLFALTPAARRAAAELASRLGPDAVLADGPLAPTVRRMWPLLDAAVFFLSAGEAVRLVAPLLTDRQVDPGVVCVDERLRFAIALDGGQDAGANALAQQVADVLGCTPVITTTPGGGSSSPWDEVVDLLDAAVDGDIAACGAAVLDGAPVQLLNPHGFPLPALPENVCAEPKNPVWTVVVDDRRPYGDDPERTVRIVPRTVVVGVGSRHGVARSEVTELVATLERGHGLDLRSVRAFATVEGKADEDGVVEAVQDLGFWHAVEAGDELPLLVYPAATLAEVEVPNPSDAVETELGTPSVAEAAALHAVAEHGAAELVVAKISSAGATIAAARPRPRGRLAVVDLGPAPDLRTPRAEAELRRAAVVVDPAGRVEELRHLLRQGTEVRGGGAADAVALARSGRAVALLSADADTDVEAADIDVVRVPGVPSV</sequence>
<dbReference type="eggNOG" id="COG1010">
    <property type="taxonomic scope" value="Bacteria"/>
</dbReference>
<name>A4FM67_SACEN</name>
<dbReference type="InterPro" id="IPR035996">
    <property type="entry name" value="4pyrrol_Methylase_sf"/>
</dbReference>
<keyword evidence="4" id="KW-1185">Reference proteome</keyword>
<dbReference type="KEGG" id="sen:SACE_5960"/>
<keyword evidence="3" id="KW-0489">Methyltransferase</keyword>
<dbReference type="SUPFAM" id="SSF159664">
    <property type="entry name" value="CobE/GbiG C-terminal domain-like"/>
    <property type="match status" value="1"/>
</dbReference>
<dbReference type="PANTHER" id="PTHR47036:SF1">
    <property type="entry name" value="COBALT-FACTOR III C(17)-METHYLTRANSFERASE-RELATED"/>
    <property type="match status" value="1"/>
</dbReference>
<protein>
    <submittedName>
        <fullName evidence="3">Precorrin methylase</fullName>
        <ecNumber evidence="3">2.1.1.131</ecNumber>
    </submittedName>
</protein>
<dbReference type="RefSeq" id="WP_009943730.1">
    <property type="nucleotide sequence ID" value="NC_009142.1"/>
</dbReference>
<dbReference type="InterPro" id="IPR021744">
    <property type="entry name" value="CbiG_N"/>
</dbReference>
<dbReference type="EMBL" id="AM420293">
    <property type="protein sequence ID" value="CAM05142.1"/>
    <property type="molecule type" value="Genomic_DNA"/>
</dbReference>
<dbReference type="PANTHER" id="PTHR47036">
    <property type="entry name" value="COBALT-FACTOR III C(17)-METHYLTRANSFERASE-RELATED"/>
    <property type="match status" value="1"/>
</dbReference>
<feature type="domain" description="Cobalamin synthesis G N-terminal" evidence="2">
    <location>
        <begin position="36"/>
        <end position="114"/>
    </location>
</feature>
<dbReference type="OrthoDB" id="9804789at2"/>
<proteinExistence type="predicted"/>
<dbReference type="SUPFAM" id="SSF159672">
    <property type="entry name" value="CbiG N-terminal domain-like"/>
    <property type="match status" value="1"/>
</dbReference>
<feature type="domain" description="CobE/GbiG C-terminal" evidence="1">
    <location>
        <begin position="202"/>
        <end position="332"/>
    </location>
</feature>
<organism evidence="3 4">
    <name type="scientific">Saccharopolyspora erythraea (strain ATCC 11635 / DSM 40517 / JCM 4748 / NBRC 13426 / NCIMB 8594 / NRRL 2338)</name>
    <dbReference type="NCBI Taxonomy" id="405948"/>
    <lineage>
        <taxon>Bacteria</taxon>
        <taxon>Bacillati</taxon>
        <taxon>Actinomycetota</taxon>
        <taxon>Actinomycetes</taxon>
        <taxon>Pseudonocardiales</taxon>
        <taxon>Pseudonocardiaceae</taxon>
        <taxon>Saccharopolyspora</taxon>
    </lineage>
</organism>